<evidence type="ECO:0000313" key="4">
    <source>
        <dbReference type="EMBL" id="MFC3812253.1"/>
    </source>
</evidence>
<dbReference type="InterPro" id="IPR052063">
    <property type="entry name" value="Polysaccharide_Lyase_1"/>
</dbReference>
<dbReference type="SUPFAM" id="SSF51126">
    <property type="entry name" value="Pectin lyase-like"/>
    <property type="match status" value="1"/>
</dbReference>
<gene>
    <name evidence="4" type="ORF">ACFOOI_16445</name>
</gene>
<dbReference type="EMBL" id="JBHRYQ010000001">
    <property type="protein sequence ID" value="MFC3812253.1"/>
    <property type="molecule type" value="Genomic_DNA"/>
</dbReference>
<dbReference type="RefSeq" id="WP_379839121.1">
    <property type="nucleotide sequence ID" value="NZ_JBHRYQ010000001.1"/>
</dbReference>
<accession>A0ABV7YY61</accession>
<dbReference type="PANTHER" id="PTHR42970:SF1">
    <property type="entry name" value="PECTATE LYASE C-RELATED"/>
    <property type="match status" value="1"/>
</dbReference>
<proteinExistence type="predicted"/>
<keyword evidence="2" id="KW-0325">Glycoprotein</keyword>
<dbReference type="InterPro" id="IPR012334">
    <property type="entry name" value="Pectin_lyas_fold"/>
</dbReference>
<evidence type="ECO:0000256" key="3">
    <source>
        <dbReference type="SAM" id="SignalP"/>
    </source>
</evidence>
<name>A0ABV7YY61_9BACT</name>
<sequence>MKKLHFLFILGFLLIAGKSSAQTAKSLKGTAEEQVLLKDFPFLAKLLTTASPWEMKPEQLAKSVFARMPKLAQGNEAYPLLFNDQREENGWLGEPVFDQYAYETELYTFDREYPVIKLHIGRPLIFGVQHGRVEALAKAKGLVAQFPYLEPTVIPGFLQKIDKTVDLLAPYGAKKLPNDFYLASHYLLPNGIKMTVTNLSGSTNGSPYVEIELRPSEPVKKFQGSQTLAFPEAEGAGRFAQGGRGGKVFVVTSLEDYLPKGRPGRPEGVYGQASDYATTLGEGKWILHVDALGNAHPGEGRPLLPAYPALPAQEVIHGTLREAVEAEGPRYVVFAVSGTINLLSPLEITNPFITIAGQTAPGEGIQIRNFGIEVETHDVILRYLRIRVGDIKGPGDLKRTLGEQTHALDLNAMNIIADHCDIAYACDQVFNTYGQFKREATTIQWSYIYGGLTASTHEKGNHSMISVGVGWGWVSSHHNLLAHGRVRNPRIDMLTYDFRNNVVYNFVGAGYGSDNDYLRLNYVGNTLKNGPDSGNKKMYAWSESTKWAQWYGTGNKLPANFEGDFGKSDVTIVHSPIDYYPLKTESAEKAYQEVVENGGATKPIKDVITSYVSQTVKDGTGFIPGTPADWPNGGFGTYPEVKAQADTNNNGIPDQWETKHGLDLKKTKANGHDLDAKYENIEVYMNSL</sequence>
<keyword evidence="3" id="KW-0732">Signal</keyword>
<feature type="chain" id="PRO_5045770066" description="Pectate lyase" evidence="3">
    <location>
        <begin position="22"/>
        <end position="688"/>
    </location>
</feature>
<reference evidence="5" key="1">
    <citation type="journal article" date="2019" name="Int. J. Syst. Evol. Microbiol.">
        <title>The Global Catalogue of Microorganisms (GCM) 10K type strain sequencing project: providing services to taxonomists for standard genome sequencing and annotation.</title>
        <authorList>
            <consortium name="The Broad Institute Genomics Platform"/>
            <consortium name="The Broad Institute Genome Sequencing Center for Infectious Disease"/>
            <person name="Wu L."/>
            <person name="Ma J."/>
        </authorList>
    </citation>
    <scope>NUCLEOTIDE SEQUENCE [LARGE SCALE GENOMIC DNA]</scope>
    <source>
        <strain evidence="5">CECT 7956</strain>
    </source>
</reference>
<keyword evidence="5" id="KW-1185">Reference proteome</keyword>
<dbReference type="PANTHER" id="PTHR42970">
    <property type="entry name" value="PECTATE LYASE C-RELATED"/>
    <property type="match status" value="1"/>
</dbReference>
<organism evidence="4 5">
    <name type="scientific">Lacihabitans lacunae</name>
    <dbReference type="NCBI Taxonomy" id="1028214"/>
    <lineage>
        <taxon>Bacteria</taxon>
        <taxon>Pseudomonadati</taxon>
        <taxon>Bacteroidota</taxon>
        <taxon>Cytophagia</taxon>
        <taxon>Cytophagales</taxon>
        <taxon>Leadbetterellaceae</taxon>
        <taxon>Lacihabitans</taxon>
    </lineage>
</organism>
<dbReference type="Proteomes" id="UP001595616">
    <property type="component" value="Unassembled WGS sequence"/>
</dbReference>
<evidence type="ECO:0008006" key="6">
    <source>
        <dbReference type="Google" id="ProtNLM"/>
    </source>
</evidence>
<dbReference type="InterPro" id="IPR011050">
    <property type="entry name" value="Pectin_lyase_fold/virulence"/>
</dbReference>
<evidence type="ECO:0000313" key="5">
    <source>
        <dbReference type="Proteomes" id="UP001595616"/>
    </source>
</evidence>
<keyword evidence="1" id="KW-0479">Metal-binding</keyword>
<comment type="caution">
    <text evidence="4">The sequence shown here is derived from an EMBL/GenBank/DDBJ whole genome shotgun (WGS) entry which is preliminary data.</text>
</comment>
<evidence type="ECO:0000256" key="1">
    <source>
        <dbReference type="ARBA" id="ARBA00022723"/>
    </source>
</evidence>
<dbReference type="Gene3D" id="2.160.20.10">
    <property type="entry name" value="Single-stranded right-handed beta-helix, Pectin lyase-like"/>
    <property type="match status" value="1"/>
</dbReference>
<protein>
    <recommendedName>
        <fullName evidence="6">Pectate lyase</fullName>
    </recommendedName>
</protein>
<evidence type="ECO:0000256" key="2">
    <source>
        <dbReference type="ARBA" id="ARBA00023180"/>
    </source>
</evidence>
<feature type="signal peptide" evidence="3">
    <location>
        <begin position="1"/>
        <end position="21"/>
    </location>
</feature>